<evidence type="ECO:0000313" key="3">
    <source>
        <dbReference type="Proteomes" id="UP000799440"/>
    </source>
</evidence>
<keyword evidence="3" id="KW-1185">Reference proteome</keyword>
<proteinExistence type="predicted"/>
<accession>A0A6A6UY24</accession>
<reference evidence="2" key="1">
    <citation type="journal article" date="2020" name="Stud. Mycol.">
        <title>101 Dothideomycetes genomes: a test case for predicting lifestyles and emergence of pathogens.</title>
        <authorList>
            <person name="Haridas S."/>
            <person name="Albert R."/>
            <person name="Binder M."/>
            <person name="Bloem J."/>
            <person name="Labutti K."/>
            <person name="Salamov A."/>
            <person name="Andreopoulos B."/>
            <person name="Baker S."/>
            <person name="Barry K."/>
            <person name="Bills G."/>
            <person name="Bluhm B."/>
            <person name="Cannon C."/>
            <person name="Castanera R."/>
            <person name="Culley D."/>
            <person name="Daum C."/>
            <person name="Ezra D."/>
            <person name="Gonzalez J."/>
            <person name="Henrissat B."/>
            <person name="Kuo A."/>
            <person name="Liang C."/>
            <person name="Lipzen A."/>
            <person name="Lutzoni F."/>
            <person name="Magnuson J."/>
            <person name="Mondo S."/>
            <person name="Nolan M."/>
            <person name="Ohm R."/>
            <person name="Pangilinan J."/>
            <person name="Park H.-J."/>
            <person name="Ramirez L."/>
            <person name="Alfaro M."/>
            <person name="Sun H."/>
            <person name="Tritt A."/>
            <person name="Yoshinaga Y."/>
            <person name="Zwiers L.-H."/>
            <person name="Turgeon B."/>
            <person name="Goodwin S."/>
            <person name="Spatafora J."/>
            <person name="Crous P."/>
            <person name="Grigoriev I."/>
        </authorList>
    </citation>
    <scope>NUCLEOTIDE SEQUENCE</scope>
    <source>
        <strain evidence="2">CBS 119925</strain>
    </source>
</reference>
<dbReference type="AlphaFoldDB" id="A0A6A6UY24"/>
<keyword evidence="1" id="KW-0472">Membrane</keyword>
<evidence type="ECO:0000313" key="2">
    <source>
        <dbReference type="EMBL" id="KAF2741897.1"/>
    </source>
</evidence>
<feature type="transmembrane region" description="Helical" evidence="1">
    <location>
        <begin position="65"/>
        <end position="85"/>
    </location>
</feature>
<organism evidence="2 3">
    <name type="scientific">Sporormia fimetaria CBS 119925</name>
    <dbReference type="NCBI Taxonomy" id="1340428"/>
    <lineage>
        <taxon>Eukaryota</taxon>
        <taxon>Fungi</taxon>
        <taxon>Dikarya</taxon>
        <taxon>Ascomycota</taxon>
        <taxon>Pezizomycotina</taxon>
        <taxon>Dothideomycetes</taxon>
        <taxon>Pleosporomycetidae</taxon>
        <taxon>Pleosporales</taxon>
        <taxon>Sporormiaceae</taxon>
        <taxon>Sporormia</taxon>
    </lineage>
</organism>
<dbReference type="EMBL" id="MU006620">
    <property type="protein sequence ID" value="KAF2741897.1"/>
    <property type="molecule type" value="Genomic_DNA"/>
</dbReference>
<protein>
    <submittedName>
        <fullName evidence="2">Uncharacterized protein</fullName>
    </submittedName>
</protein>
<gene>
    <name evidence="2" type="ORF">M011DRAFT_522494</name>
</gene>
<name>A0A6A6UY24_9PLEO</name>
<keyword evidence="1" id="KW-0812">Transmembrane</keyword>
<dbReference type="Proteomes" id="UP000799440">
    <property type="component" value="Unassembled WGS sequence"/>
</dbReference>
<sequence>MLQYEDLTVGTVAGLVAAGVWNDNSASTWSVVGRTLHSSHWPVILRTDTAGVQGVRRSVRFTTLIQLRILVLIPIAAIVTPLGLYEAVYPQDGLREVTFEYVRDDTSMSLGTLLRRNDFGPSRWCWTFHPQACPWFDTIVTEIVNETPYDAGIPDGYDMRIPRNITEIYSAGVSKFGRTVSSVFDIQWRTYRLVLEGKFVKKEAMVTNDAWEAITGLVVNTKTGGVGFRNHTAPPPLPYGGVWEEDLLFIEPETQCVDMNITLDFRIANATKNAAENVVITDRGGFTNLNTDPGGNWPPSYDTSRTWEDARLRDRAYLAAWYSNALTMMYLNVSNPKEPPYTTSFVYKNSELGTRFPVDADYEYGSGFQIHGQGLTGLINCSESFSRSNDTGLWPNPFKITERNFSQINSMLFDPGTEWTIPLYSCASASKASIKTVSFRYNGTQGLQSLDVTNIQPKEYPKEEDKPLWTVENLAVELHDVNPVWGMTTPDHANGPNITTWRGPHLYLPGFVRPDVKSPVARHQYLAGVDFYPINMALTYNMDEVDSGFLFGTPDYTGRSNLALYRKWQEIINLIWTDLSANGVVGTKGHIPSDPLQNLQKRAEDTETAPKLPITVYTRRGRFKYLYGIHAFLALALGALILIASLGFIVLGKSSPSRLRRFLDHTSPGRIFTTVFYPNEWPPGAPSKSWTRSVGYKRIDISTGVPRPVDGGSGTVAVVGAPMDGDKRYSPVNGGEQSCFSAQGETGTYGQGAMGHRVLKGGDGSGG</sequence>
<evidence type="ECO:0000256" key="1">
    <source>
        <dbReference type="SAM" id="Phobius"/>
    </source>
</evidence>
<keyword evidence="1" id="KW-1133">Transmembrane helix</keyword>
<feature type="transmembrane region" description="Helical" evidence="1">
    <location>
        <begin position="625"/>
        <end position="651"/>
    </location>
</feature>
<dbReference type="OrthoDB" id="3034003at2759"/>